<dbReference type="AlphaFoldDB" id="A0AAN7J9E0"/>
<keyword evidence="9 13" id="KW-1133">Transmembrane helix</keyword>
<reference evidence="15 16" key="1">
    <citation type="journal article" date="2023" name="G3 (Bethesda)">
        <title>A haplotype-resolved chromosome-scale genome for Quercus rubra L. provides insights into the genetics of adaptive traits for red oak species.</title>
        <authorList>
            <person name="Kapoor B."/>
            <person name="Jenkins J."/>
            <person name="Schmutz J."/>
            <person name="Zhebentyayeva T."/>
            <person name="Kuelheim C."/>
            <person name="Coggeshall M."/>
            <person name="Heim C."/>
            <person name="Lasky J.R."/>
            <person name="Leites L."/>
            <person name="Islam-Faridi N."/>
            <person name="Romero-Severson J."/>
            <person name="DeLeo V.L."/>
            <person name="Lucas S.M."/>
            <person name="Lazic D."/>
            <person name="Gailing O."/>
            <person name="Carlson J."/>
            <person name="Staton M."/>
        </authorList>
    </citation>
    <scope>NUCLEOTIDE SEQUENCE [LARGE SCALE GENOMIC DNA]</scope>
    <source>
        <strain evidence="15">Pseudo-F2</strain>
    </source>
</reference>
<dbReference type="GO" id="GO:0004674">
    <property type="term" value="F:protein serine/threonine kinase activity"/>
    <property type="evidence" value="ECO:0007669"/>
    <property type="project" value="UniProtKB-KW"/>
</dbReference>
<name>A0AAN7J9E0_QUERU</name>
<evidence type="ECO:0000256" key="7">
    <source>
        <dbReference type="ARBA" id="ARBA00022777"/>
    </source>
</evidence>
<dbReference type="GO" id="GO:0016020">
    <property type="term" value="C:membrane"/>
    <property type="evidence" value="ECO:0007669"/>
    <property type="project" value="UniProtKB-SubCell"/>
</dbReference>
<dbReference type="GO" id="GO:0010038">
    <property type="term" value="P:response to metal ion"/>
    <property type="evidence" value="ECO:0007669"/>
    <property type="project" value="UniProtKB-ARBA"/>
</dbReference>
<dbReference type="Gene3D" id="2.60.120.430">
    <property type="entry name" value="Galactose-binding lectin"/>
    <property type="match status" value="2"/>
</dbReference>
<accession>A0AAN7J9E0</accession>
<gene>
    <name evidence="15" type="ORF">RGQ29_011798</name>
</gene>
<keyword evidence="11" id="KW-0325">Glycoprotein</keyword>
<dbReference type="FunFam" id="2.60.120.430:FF:000007">
    <property type="entry name" value="FERONIA receptor-like kinase"/>
    <property type="match status" value="1"/>
</dbReference>
<dbReference type="InterPro" id="IPR024788">
    <property type="entry name" value="Malectin-like_Carb-bd_dom"/>
</dbReference>
<dbReference type="InterPro" id="IPR045272">
    <property type="entry name" value="ANXUR1/2-like"/>
</dbReference>
<comment type="caution">
    <text evidence="15">The sequence shown here is derived from an EMBL/GenBank/DDBJ whole genome shotgun (WGS) entry which is preliminary data.</text>
</comment>
<dbReference type="Pfam" id="PF12819">
    <property type="entry name" value="Malectin_like"/>
    <property type="match status" value="1"/>
</dbReference>
<keyword evidence="6 12" id="KW-0547">Nucleotide-binding</keyword>
<dbReference type="InterPro" id="IPR008271">
    <property type="entry name" value="Ser/Thr_kinase_AS"/>
</dbReference>
<dbReference type="PANTHER" id="PTHR34590:SF15">
    <property type="entry name" value="PROTEIN KINASE DOMAIN-CONTAINING PROTEIN"/>
    <property type="match status" value="1"/>
</dbReference>
<sequence length="913" mass="101542">MSVITFCCNNFLLFSSENHSLVLPVSATMGNTNLCTTVLPCLTLTTLYLAFLLLHLSNTLAINSPSPYKPVDNITLNCGSSDNSTALDGRFWTGDVNSKFFPQELSQNQASLATNSVKQSTSAWQVPYTTARLSVSPFTYIFPLTTGQKFVRLYFYPATYSNFDRSNALFSVKAGTFTLLRDFNASLTADADGDPDDTIFREFCIDIVEDLRLNITFTPSNSNSFAFINGVEILSMPSYLYYTPSDDNRFPLIGEEYLFSIDNGTALETVFRINVGGNYISPTEDTGMFRSWSPDEKYLTEDLTSVLPVNTTIELMFTKIPPYTAPEAVYRTARTMGTNKAVNKLYNLTWEFPVDSGFYYLVRLHFCEFQPEITVTHNRVFLIFIANQTAETEANVWKWADKRKGAPVYRDYAVSLFGKDSKKKMNLSIALQANPNDYVSYFNDAILNGIEIFKVSDPNGNLAGPAPPKSAPPIQSTESKKNNRTTVIAVGGGVSGFTILLITVVLIFRLAERVKNSNNSTKASGSTLPCSLSRYFSLAEIIAATNNFDKVFIIGAGGFGDVYKGYINGSVASPVAIKRLKSDSQQGAQEFKTEIAMLSRLRHRHLVSLIGYCEDGNEMILVYDYMAHGTLRDHLYNTKYQPLSWKQRLQICIGAAHGLNYLHTGATYTIIHRDMKSTNILLDEQWSAKVSDFGLSKFGPIISKSHISTVVKGTFGYLDPEYCRFQRLTEKSDVYSYGVVLCEVLCGKPPIIRLDEEERMGLAAWVLQYYHNGKLDQIVDPSLKGQIEPECLKKFGEIVKNCLLDNGTKRPSMNDVVGVLELALELQESAEKDVKLDLAEEIDINDDDEHALIPMSDVNESDDTIFCSSGKLSSTNSNSQVTVVSRGSFAIKDSDGLMSPRAILSEIMDPKGR</sequence>
<protein>
    <recommendedName>
        <fullName evidence="14">Protein kinase domain-containing protein</fullName>
    </recommendedName>
</protein>
<evidence type="ECO:0000256" key="9">
    <source>
        <dbReference type="ARBA" id="ARBA00022989"/>
    </source>
</evidence>
<dbReference type="GO" id="GO:0005524">
    <property type="term" value="F:ATP binding"/>
    <property type="evidence" value="ECO:0007669"/>
    <property type="project" value="UniProtKB-UniRule"/>
</dbReference>
<dbReference type="FunFam" id="2.60.120.430:FF:000003">
    <property type="entry name" value="FERONIA receptor-like kinase"/>
    <property type="match status" value="1"/>
</dbReference>
<dbReference type="Gene3D" id="3.30.200.20">
    <property type="entry name" value="Phosphorylase Kinase, domain 1"/>
    <property type="match status" value="1"/>
</dbReference>
<dbReference type="InterPro" id="IPR000719">
    <property type="entry name" value="Prot_kinase_dom"/>
</dbReference>
<evidence type="ECO:0000256" key="2">
    <source>
        <dbReference type="ARBA" id="ARBA00022527"/>
    </source>
</evidence>
<feature type="binding site" evidence="12">
    <location>
        <position position="578"/>
    </location>
    <ligand>
        <name>ATP</name>
        <dbReference type="ChEBI" id="CHEBI:30616"/>
    </ligand>
</feature>
<organism evidence="15 16">
    <name type="scientific">Quercus rubra</name>
    <name type="common">Northern red oak</name>
    <name type="synonym">Quercus borealis</name>
    <dbReference type="NCBI Taxonomy" id="3512"/>
    <lineage>
        <taxon>Eukaryota</taxon>
        <taxon>Viridiplantae</taxon>
        <taxon>Streptophyta</taxon>
        <taxon>Embryophyta</taxon>
        <taxon>Tracheophyta</taxon>
        <taxon>Spermatophyta</taxon>
        <taxon>Magnoliopsida</taxon>
        <taxon>eudicotyledons</taxon>
        <taxon>Gunneridae</taxon>
        <taxon>Pentapetalae</taxon>
        <taxon>rosids</taxon>
        <taxon>fabids</taxon>
        <taxon>Fagales</taxon>
        <taxon>Fagaceae</taxon>
        <taxon>Quercus</taxon>
    </lineage>
</organism>
<dbReference type="InterPro" id="IPR011009">
    <property type="entry name" value="Kinase-like_dom_sf"/>
</dbReference>
<dbReference type="Gene3D" id="1.10.510.10">
    <property type="entry name" value="Transferase(Phosphotransferase) domain 1"/>
    <property type="match status" value="1"/>
</dbReference>
<dbReference type="PROSITE" id="PS00108">
    <property type="entry name" value="PROTEIN_KINASE_ST"/>
    <property type="match status" value="1"/>
</dbReference>
<keyword evidence="5" id="KW-0732">Signal</keyword>
<dbReference type="InterPro" id="IPR017441">
    <property type="entry name" value="Protein_kinase_ATP_BS"/>
</dbReference>
<keyword evidence="2" id="KW-0723">Serine/threonine-protein kinase</keyword>
<keyword evidence="8 12" id="KW-0067">ATP-binding</keyword>
<dbReference type="GO" id="GO:0004714">
    <property type="term" value="F:transmembrane receptor protein tyrosine kinase activity"/>
    <property type="evidence" value="ECO:0007669"/>
    <property type="project" value="InterPro"/>
</dbReference>
<dbReference type="SMART" id="SM00220">
    <property type="entry name" value="S_TKc"/>
    <property type="match status" value="1"/>
</dbReference>
<dbReference type="FunFam" id="1.10.510.10:FF:000252">
    <property type="entry name" value="Receptor-like protein kinase FERONIA"/>
    <property type="match status" value="1"/>
</dbReference>
<keyword evidence="10 13" id="KW-0472">Membrane</keyword>
<dbReference type="InterPro" id="IPR001245">
    <property type="entry name" value="Ser-Thr/Tyr_kinase_cat_dom"/>
</dbReference>
<evidence type="ECO:0000256" key="13">
    <source>
        <dbReference type="SAM" id="Phobius"/>
    </source>
</evidence>
<dbReference type="PROSITE" id="PS50011">
    <property type="entry name" value="PROTEIN_KINASE_DOM"/>
    <property type="match status" value="1"/>
</dbReference>
<evidence type="ECO:0000256" key="6">
    <source>
        <dbReference type="ARBA" id="ARBA00022741"/>
    </source>
</evidence>
<evidence type="ECO:0000256" key="3">
    <source>
        <dbReference type="ARBA" id="ARBA00022679"/>
    </source>
</evidence>
<evidence type="ECO:0000256" key="11">
    <source>
        <dbReference type="ARBA" id="ARBA00023180"/>
    </source>
</evidence>
<evidence type="ECO:0000313" key="16">
    <source>
        <dbReference type="Proteomes" id="UP001324115"/>
    </source>
</evidence>
<evidence type="ECO:0000313" key="15">
    <source>
        <dbReference type="EMBL" id="KAK4602952.1"/>
    </source>
</evidence>
<evidence type="ECO:0000256" key="5">
    <source>
        <dbReference type="ARBA" id="ARBA00022729"/>
    </source>
</evidence>
<evidence type="ECO:0000256" key="8">
    <source>
        <dbReference type="ARBA" id="ARBA00022840"/>
    </source>
</evidence>
<proteinExistence type="predicted"/>
<dbReference type="SUPFAM" id="SSF56112">
    <property type="entry name" value="Protein kinase-like (PK-like)"/>
    <property type="match status" value="1"/>
</dbReference>
<keyword evidence="3" id="KW-0808">Transferase</keyword>
<dbReference type="Proteomes" id="UP001324115">
    <property type="component" value="Unassembled WGS sequence"/>
</dbReference>
<keyword evidence="4 13" id="KW-0812">Transmembrane</keyword>
<dbReference type="EMBL" id="JAXUIC010000002">
    <property type="protein sequence ID" value="KAK4602952.1"/>
    <property type="molecule type" value="Genomic_DNA"/>
</dbReference>
<dbReference type="FunFam" id="3.30.200.20:FF:000039">
    <property type="entry name" value="receptor-like protein kinase FERONIA"/>
    <property type="match status" value="1"/>
</dbReference>
<feature type="transmembrane region" description="Helical" evidence="13">
    <location>
        <begin position="487"/>
        <end position="508"/>
    </location>
</feature>
<dbReference type="PANTHER" id="PTHR34590">
    <property type="entry name" value="OS03G0124300 PROTEIN-RELATED"/>
    <property type="match status" value="1"/>
</dbReference>
<keyword evidence="16" id="KW-1185">Reference proteome</keyword>
<feature type="domain" description="Protein kinase" evidence="14">
    <location>
        <begin position="548"/>
        <end position="824"/>
    </location>
</feature>
<dbReference type="Pfam" id="PF07714">
    <property type="entry name" value="PK_Tyr_Ser-Thr"/>
    <property type="match status" value="1"/>
</dbReference>
<evidence type="ECO:0000256" key="1">
    <source>
        <dbReference type="ARBA" id="ARBA00004479"/>
    </source>
</evidence>
<evidence type="ECO:0000256" key="10">
    <source>
        <dbReference type="ARBA" id="ARBA00023136"/>
    </source>
</evidence>
<keyword evidence="7" id="KW-0418">Kinase</keyword>
<dbReference type="PROSITE" id="PS00107">
    <property type="entry name" value="PROTEIN_KINASE_ATP"/>
    <property type="match status" value="1"/>
</dbReference>
<evidence type="ECO:0000256" key="12">
    <source>
        <dbReference type="PROSITE-ProRule" id="PRU10141"/>
    </source>
</evidence>
<comment type="subcellular location">
    <subcellularLocation>
        <location evidence="1">Membrane</location>
        <topology evidence="1">Single-pass type I membrane protein</topology>
    </subcellularLocation>
</comment>
<evidence type="ECO:0000256" key="4">
    <source>
        <dbReference type="ARBA" id="ARBA00022692"/>
    </source>
</evidence>
<dbReference type="CDD" id="cd14066">
    <property type="entry name" value="STKc_IRAK"/>
    <property type="match status" value="1"/>
</dbReference>
<evidence type="ECO:0000259" key="14">
    <source>
        <dbReference type="PROSITE" id="PS50011"/>
    </source>
</evidence>